<evidence type="ECO:0000313" key="3">
    <source>
        <dbReference type="Proteomes" id="UP001595923"/>
    </source>
</evidence>
<evidence type="ECO:0000256" key="1">
    <source>
        <dbReference type="SAM" id="MobiDB-lite"/>
    </source>
</evidence>
<proteinExistence type="predicted"/>
<sequence>MGFLLMVLVVLAAVVVLRVGAVVTDRLGAGDEPPPAAPGPVPAAEPVPAPGGYTLLDPGDPEPGTGRPLPDDTLELVRGLLAQGRGADAVAAVRAATGLPEDRAAALVARIGDGRAG</sequence>
<dbReference type="Proteomes" id="UP001595923">
    <property type="component" value="Unassembled WGS sequence"/>
</dbReference>
<comment type="caution">
    <text evidence="2">The sequence shown here is derived from an EMBL/GenBank/DDBJ whole genome shotgun (WGS) entry which is preliminary data.</text>
</comment>
<keyword evidence="3" id="KW-1185">Reference proteome</keyword>
<feature type="compositionally biased region" description="Pro residues" evidence="1">
    <location>
        <begin position="32"/>
        <end position="49"/>
    </location>
</feature>
<reference evidence="3" key="1">
    <citation type="journal article" date="2019" name="Int. J. Syst. Evol. Microbiol.">
        <title>The Global Catalogue of Microorganisms (GCM) 10K type strain sequencing project: providing services to taxonomists for standard genome sequencing and annotation.</title>
        <authorList>
            <consortium name="The Broad Institute Genomics Platform"/>
            <consortium name="The Broad Institute Genome Sequencing Center for Infectious Disease"/>
            <person name="Wu L."/>
            <person name="Ma J."/>
        </authorList>
    </citation>
    <scope>NUCLEOTIDE SEQUENCE [LARGE SCALE GENOMIC DNA]</scope>
    <source>
        <strain evidence="3">XZYJ18</strain>
    </source>
</reference>
<feature type="region of interest" description="Disordered" evidence="1">
    <location>
        <begin position="27"/>
        <end position="72"/>
    </location>
</feature>
<gene>
    <name evidence="2" type="ORF">ACFO4E_18445</name>
</gene>
<protein>
    <recommendedName>
        <fullName evidence="4">Ribosomal protein L7/L12 C-terminal domain-containing protein</fullName>
    </recommendedName>
</protein>
<evidence type="ECO:0000313" key="2">
    <source>
        <dbReference type="EMBL" id="MFC4563843.1"/>
    </source>
</evidence>
<dbReference type="EMBL" id="JBHSFQ010000018">
    <property type="protein sequence ID" value="MFC4563843.1"/>
    <property type="molecule type" value="Genomic_DNA"/>
</dbReference>
<name>A0ABV9E1F6_9ACTN</name>
<evidence type="ECO:0008006" key="4">
    <source>
        <dbReference type="Google" id="ProtNLM"/>
    </source>
</evidence>
<accession>A0ABV9E1F6</accession>
<organism evidence="2 3">
    <name type="scientific">Nocardiopsis mangrovi</name>
    <dbReference type="NCBI Taxonomy" id="1179818"/>
    <lineage>
        <taxon>Bacteria</taxon>
        <taxon>Bacillati</taxon>
        <taxon>Actinomycetota</taxon>
        <taxon>Actinomycetes</taxon>
        <taxon>Streptosporangiales</taxon>
        <taxon>Nocardiopsidaceae</taxon>
        <taxon>Nocardiopsis</taxon>
    </lineage>
</organism>
<dbReference type="RefSeq" id="WP_378576456.1">
    <property type="nucleotide sequence ID" value="NZ_JBHSFQ010000018.1"/>
</dbReference>